<sequence length="257" mass="24698">MRAFSSATCAAVALTAGVLLAPAASAQTPGDNGDVKTHNSTTAPDDHRDEPKVCTFYLDAFDFDGLQSVSWTIDPQPAHKSADHAASGTITLGADGNGHTEDMTLPDGMYKLYWTFDGEHGEAKHKVFKVDCASTGSTTGGSTTGGSTTGGSTTGGSTTGGSTTGGSTTGGSSNGGSTTGGSTTSGGSSSGGSSSTAGSSGGGSSAPSASPSASTASSGGSLAATGASVGGVAALAVLLLGAGVFVRFRRKGAARQH</sequence>
<feature type="signal peptide" evidence="3">
    <location>
        <begin position="1"/>
        <end position="26"/>
    </location>
</feature>
<keyword evidence="2" id="KW-1133">Transmembrane helix</keyword>
<gene>
    <name evidence="4" type="ORF">SAMN05216267_102879</name>
</gene>
<keyword evidence="2" id="KW-0472">Membrane</keyword>
<dbReference type="RefSeq" id="WP_075017643.1">
    <property type="nucleotide sequence ID" value="NZ_FODD01000028.1"/>
</dbReference>
<reference evidence="4 5" key="1">
    <citation type="submission" date="2016-10" db="EMBL/GenBank/DDBJ databases">
        <authorList>
            <person name="de Groot N.N."/>
        </authorList>
    </citation>
    <scope>NUCLEOTIDE SEQUENCE [LARGE SCALE GENOMIC DNA]</scope>
    <source>
        <strain evidence="4 5">CGMCC 4.2026</strain>
    </source>
</reference>
<evidence type="ECO:0000256" key="1">
    <source>
        <dbReference type="SAM" id="MobiDB-lite"/>
    </source>
</evidence>
<keyword evidence="2" id="KW-0812">Transmembrane</keyword>
<evidence type="ECO:0000313" key="5">
    <source>
        <dbReference type="Proteomes" id="UP000181951"/>
    </source>
</evidence>
<evidence type="ECO:0000256" key="2">
    <source>
        <dbReference type="SAM" id="Phobius"/>
    </source>
</evidence>
<feature type="region of interest" description="Disordered" evidence="1">
    <location>
        <begin position="26"/>
        <end position="49"/>
    </location>
</feature>
<feature type="transmembrane region" description="Helical" evidence="2">
    <location>
        <begin position="222"/>
        <end position="246"/>
    </location>
</feature>
<organism evidence="4 5">
    <name type="scientific">Actinacidiphila rubida</name>
    <dbReference type="NCBI Taxonomy" id="310780"/>
    <lineage>
        <taxon>Bacteria</taxon>
        <taxon>Bacillati</taxon>
        <taxon>Actinomycetota</taxon>
        <taxon>Actinomycetes</taxon>
        <taxon>Kitasatosporales</taxon>
        <taxon>Streptomycetaceae</taxon>
        <taxon>Actinacidiphila</taxon>
    </lineage>
</organism>
<keyword evidence="5" id="KW-1185">Reference proteome</keyword>
<evidence type="ECO:0000313" key="4">
    <source>
        <dbReference type="EMBL" id="SEO49918.1"/>
    </source>
</evidence>
<feature type="region of interest" description="Disordered" evidence="1">
    <location>
        <begin position="135"/>
        <end position="223"/>
    </location>
</feature>
<dbReference type="STRING" id="310780.SAMN05216267_102879"/>
<dbReference type="EMBL" id="FODD01000028">
    <property type="protein sequence ID" value="SEO49918.1"/>
    <property type="molecule type" value="Genomic_DNA"/>
</dbReference>
<evidence type="ECO:0000256" key="3">
    <source>
        <dbReference type="SAM" id="SignalP"/>
    </source>
</evidence>
<proteinExistence type="predicted"/>
<accession>A0A1H8Q7B5</accession>
<dbReference type="Proteomes" id="UP000181951">
    <property type="component" value="Unassembled WGS sequence"/>
</dbReference>
<protein>
    <submittedName>
        <fullName evidence="4">Uncharacterized protein</fullName>
    </submittedName>
</protein>
<name>A0A1H8Q7B5_9ACTN</name>
<feature type="compositionally biased region" description="Low complexity" evidence="1">
    <location>
        <begin position="180"/>
        <end position="198"/>
    </location>
</feature>
<feature type="chain" id="PRO_5010256672" evidence="3">
    <location>
        <begin position="27"/>
        <end position="257"/>
    </location>
</feature>
<feature type="compositionally biased region" description="Low complexity" evidence="1">
    <location>
        <begin position="205"/>
        <end position="223"/>
    </location>
</feature>
<keyword evidence="3" id="KW-0732">Signal</keyword>
<dbReference type="AlphaFoldDB" id="A0A1H8Q7B5"/>
<feature type="compositionally biased region" description="Gly residues" evidence="1">
    <location>
        <begin position="138"/>
        <end position="179"/>
    </location>
</feature>